<evidence type="ECO:0000313" key="2">
    <source>
        <dbReference type="Proteomes" id="UP001054945"/>
    </source>
</evidence>
<proteinExistence type="predicted"/>
<keyword evidence="2" id="KW-1185">Reference proteome</keyword>
<organism evidence="1 2">
    <name type="scientific">Caerostris extrusa</name>
    <name type="common">Bark spider</name>
    <name type="synonym">Caerostris bankana</name>
    <dbReference type="NCBI Taxonomy" id="172846"/>
    <lineage>
        <taxon>Eukaryota</taxon>
        <taxon>Metazoa</taxon>
        <taxon>Ecdysozoa</taxon>
        <taxon>Arthropoda</taxon>
        <taxon>Chelicerata</taxon>
        <taxon>Arachnida</taxon>
        <taxon>Araneae</taxon>
        <taxon>Araneomorphae</taxon>
        <taxon>Entelegynae</taxon>
        <taxon>Araneoidea</taxon>
        <taxon>Araneidae</taxon>
        <taxon>Caerostris</taxon>
    </lineage>
</organism>
<dbReference type="Proteomes" id="UP001054945">
    <property type="component" value="Unassembled WGS sequence"/>
</dbReference>
<name>A0AAV4NC01_CAEEX</name>
<evidence type="ECO:0000313" key="1">
    <source>
        <dbReference type="EMBL" id="GIX81027.1"/>
    </source>
</evidence>
<reference evidence="1 2" key="1">
    <citation type="submission" date="2021-06" db="EMBL/GenBank/DDBJ databases">
        <title>Caerostris extrusa draft genome.</title>
        <authorList>
            <person name="Kono N."/>
            <person name="Arakawa K."/>
        </authorList>
    </citation>
    <scope>NUCLEOTIDE SEQUENCE [LARGE SCALE GENOMIC DNA]</scope>
</reference>
<dbReference type="EMBL" id="BPLR01003088">
    <property type="protein sequence ID" value="GIX81027.1"/>
    <property type="molecule type" value="Genomic_DNA"/>
</dbReference>
<protein>
    <submittedName>
        <fullName evidence="1">Uncharacterized protein</fullName>
    </submittedName>
</protein>
<sequence>MEPSLKVNEIDCKNFETLCRSLILLKVQIRHLPGVLNLRRVKWKNATEQNGIHSSDKNQHHSLESLDINNMSSASRWNFVEKLLEEANEHAFYENILAWRKDAENYFNNPSNSKYNKFVLNYRIRNFVKVLKWELITFCSPENIAQFKRQQGSQAQCRDEAYHSRIKNEISALRKCQLQYSSLKRTINEILVSLKMSPEFPNLNINDVQDQTLQCFQWKLSKLLMISLVIS</sequence>
<accession>A0AAV4NC01</accession>
<comment type="caution">
    <text evidence="1">The sequence shown here is derived from an EMBL/GenBank/DDBJ whole genome shotgun (WGS) entry which is preliminary data.</text>
</comment>
<dbReference type="AlphaFoldDB" id="A0AAV4NC01"/>
<gene>
    <name evidence="1" type="ORF">CEXT_524521</name>
</gene>